<dbReference type="Proteomes" id="UP000030653">
    <property type="component" value="Unassembled WGS sequence"/>
</dbReference>
<dbReference type="RefSeq" id="XP_040629021.1">
    <property type="nucleotide sequence ID" value="XM_040768394.1"/>
</dbReference>
<dbReference type="GeneID" id="63683456"/>
<sequence>MLIDDSLFELNAESISNVYGTISSQAKLEGKLAEQNRAGRMPLQLSDVKPVTAFPLPDRPISFNDAKELFITSARPARSNNDELSSELLPVSCSEQELGAEGGPEEATAAVPRVDRRKDGNVGVGVSTRSEQRAVVTTGKIQPTRQTVNVLPVHLTVPLSPVPRTVRW</sequence>
<organism evidence="1 2">
    <name type="scientific">Dacryopinax primogenitus (strain DJM 731)</name>
    <name type="common">Brown rot fungus</name>
    <dbReference type="NCBI Taxonomy" id="1858805"/>
    <lineage>
        <taxon>Eukaryota</taxon>
        <taxon>Fungi</taxon>
        <taxon>Dikarya</taxon>
        <taxon>Basidiomycota</taxon>
        <taxon>Agaricomycotina</taxon>
        <taxon>Dacrymycetes</taxon>
        <taxon>Dacrymycetales</taxon>
        <taxon>Dacrymycetaceae</taxon>
        <taxon>Dacryopinax</taxon>
    </lineage>
</organism>
<dbReference type="AlphaFoldDB" id="M5G046"/>
<dbReference type="HOGENOM" id="CLU_1586422_0_0_1"/>
<dbReference type="EMBL" id="JH795862">
    <property type="protein sequence ID" value="EJU02124.1"/>
    <property type="molecule type" value="Genomic_DNA"/>
</dbReference>
<evidence type="ECO:0000313" key="2">
    <source>
        <dbReference type="Proteomes" id="UP000030653"/>
    </source>
</evidence>
<evidence type="ECO:0000313" key="1">
    <source>
        <dbReference type="EMBL" id="EJU02124.1"/>
    </source>
</evidence>
<accession>M5G046</accession>
<keyword evidence="2" id="KW-1185">Reference proteome</keyword>
<reference evidence="1 2" key="1">
    <citation type="journal article" date="2012" name="Science">
        <title>The Paleozoic origin of enzymatic lignin decomposition reconstructed from 31 fungal genomes.</title>
        <authorList>
            <person name="Floudas D."/>
            <person name="Binder M."/>
            <person name="Riley R."/>
            <person name="Barry K."/>
            <person name="Blanchette R.A."/>
            <person name="Henrissat B."/>
            <person name="Martinez A.T."/>
            <person name="Otillar R."/>
            <person name="Spatafora J.W."/>
            <person name="Yadav J.S."/>
            <person name="Aerts A."/>
            <person name="Benoit I."/>
            <person name="Boyd A."/>
            <person name="Carlson A."/>
            <person name="Copeland A."/>
            <person name="Coutinho P.M."/>
            <person name="de Vries R.P."/>
            <person name="Ferreira P."/>
            <person name="Findley K."/>
            <person name="Foster B."/>
            <person name="Gaskell J."/>
            <person name="Glotzer D."/>
            <person name="Gorecki P."/>
            <person name="Heitman J."/>
            <person name="Hesse C."/>
            <person name="Hori C."/>
            <person name="Igarashi K."/>
            <person name="Jurgens J.A."/>
            <person name="Kallen N."/>
            <person name="Kersten P."/>
            <person name="Kohler A."/>
            <person name="Kuees U."/>
            <person name="Kumar T.K.A."/>
            <person name="Kuo A."/>
            <person name="LaButti K."/>
            <person name="Larrondo L.F."/>
            <person name="Lindquist E."/>
            <person name="Ling A."/>
            <person name="Lombard V."/>
            <person name="Lucas S."/>
            <person name="Lundell T."/>
            <person name="Martin R."/>
            <person name="McLaughlin D.J."/>
            <person name="Morgenstern I."/>
            <person name="Morin E."/>
            <person name="Murat C."/>
            <person name="Nagy L.G."/>
            <person name="Nolan M."/>
            <person name="Ohm R.A."/>
            <person name="Patyshakuliyeva A."/>
            <person name="Rokas A."/>
            <person name="Ruiz-Duenas F.J."/>
            <person name="Sabat G."/>
            <person name="Salamov A."/>
            <person name="Samejima M."/>
            <person name="Schmutz J."/>
            <person name="Slot J.C."/>
            <person name="St John F."/>
            <person name="Stenlid J."/>
            <person name="Sun H."/>
            <person name="Sun S."/>
            <person name="Syed K."/>
            <person name="Tsang A."/>
            <person name="Wiebenga A."/>
            <person name="Young D."/>
            <person name="Pisabarro A."/>
            <person name="Eastwood D.C."/>
            <person name="Martin F."/>
            <person name="Cullen D."/>
            <person name="Grigoriev I.V."/>
            <person name="Hibbett D.S."/>
        </authorList>
    </citation>
    <scope>NUCLEOTIDE SEQUENCE [LARGE SCALE GENOMIC DNA]</scope>
    <source>
        <strain evidence="1 2">DJM-731 SS1</strain>
    </source>
</reference>
<gene>
    <name evidence="1" type="ORF">DACRYDRAFT_107065</name>
</gene>
<name>M5G046_DACPD</name>
<protein>
    <submittedName>
        <fullName evidence="1">Uncharacterized protein</fullName>
    </submittedName>
</protein>
<proteinExistence type="predicted"/>